<accession>A0A814ZDP9</accession>
<dbReference type="InterPro" id="IPR027417">
    <property type="entry name" value="P-loop_NTPase"/>
</dbReference>
<dbReference type="PANTHER" id="PTHR10513:SF15">
    <property type="entry name" value="NADH DEHYDROGENASE [UBIQUINONE] 1 ALPHA SUBCOMPLEX SUBUNIT 10, MITOCHONDRIAL"/>
    <property type="match status" value="1"/>
</dbReference>
<reference evidence="1" key="1">
    <citation type="submission" date="2021-02" db="EMBL/GenBank/DDBJ databases">
        <authorList>
            <person name="Nowell W R."/>
        </authorList>
    </citation>
    <scope>NUCLEOTIDE SEQUENCE</scope>
</reference>
<organism evidence="1 2">
    <name type="scientific">Rotaria magnacalcarata</name>
    <dbReference type="NCBI Taxonomy" id="392030"/>
    <lineage>
        <taxon>Eukaryota</taxon>
        <taxon>Metazoa</taxon>
        <taxon>Spiralia</taxon>
        <taxon>Gnathifera</taxon>
        <taxon>Rotifera</taxon>
        <taxon>Eurotatoria</taxon>
        <taxon>Bdelloidea</taxon>
        <taxon>Philodinida</taxon>
        <taxon>Philodinidae</taxon>
        <taxon>Rotaria</taxon>
    </lineage>
</organism>
<protein>
    <recommendedName>
        <fullName evidence="3">NADH dehydrogenase [ubiquinone] 1 alpha subcomplex subunit 10, mitochondrial</fullName>
    </recommendedName>
</protein>
<dbReference type="AlphaFoldDB" id="A0A814ZDP9"/>
<gene>
    <name evidence="1" type="ORF">CJN711_LOCUS14016</name>
</gene>
<sequence>MSSGVAASLRRVFLANQHHRLLIVSACFIPKNRRTFSMQYKDTEKPAHPFDYVNKNYNFFRHYYLGGHYTLGNIHDNSLFFHVESNFGVQRSDLVKRLANHIGFLPITKPDVDRMHFVDETGTINTRQFHNDYCLPRDYIPSPEEWHLNPNHHASVRLLRPLLQTMTYQLRMGLSHLFSTGQGLLMDRSYWSYYAILNILRDFGYVSQDGYDFLMEYKVSIDYHLKMPRLIIFIDKDPHAIWEDLQKNGKDYHKQSKVYSLELLQAMDRMYKEEFLPRMSTYCHILQYNENEIKALDDIVFDIEQLNFDDTNKFPDWRITVDVELERFRALLQDEHFWTRMFNVNRLLHLSEWWTEPNAQKSQSTLMKYDPRYYWTTNNWDIKPFFQRYQSWTRLPFY</sequence>
<evidence type="ECO:0008006" key="3">
    <source>
        <dbReference type="Google" id="ProtNLM"/>
    </source>
</evidence>
<dbReference type="PANTHER" id="PTHR10513">
    <property type="entry name" value="DEOXYNUCLEOSIDE KINASE"/>
    <property type="match status" value="1"/>
</dbReference>
<dbReference type="Gene3D" id="3.40.50.300">
    <property type="entry name" value="P-loop containing nucleotide triphosphate hydrolases"/>
    <property type="match status" value="1"/>
</dbReference>
<evidence type="ECO:0000313" key="2">
    <source>
        <dbReference type="Proteomes" id="UP000663855"/>
    </source>
</evidence>
<dbReference type="Proteomes" id="UP000663855">
    <property type="component" value="Unassembled WGS sequence"/>
</dbReference>
<evidence type="ECO:0000313" key="1">
    <source>
        <dbReference type="EMBL" id="CAF1241469.1"/>
    </source>
</evidence>
<dbReference type="EMBL" id="CAJNOV010006280">
    <property type="protein sequence ID" value="CAF1241469.1"/>
    <property type="molecule type" value="Genomic_DNA"/>
</dbReference>
<dbReference type="GO" id="GO:0005739">
    <property type="term" value="C:mitochondrion"/>
    <property type="evidence" value="ECO:0007669"/>
    <property type="project" value="GOC"/>
</dbReference>
<dbReference type="InterPro" id="IPR050566">
    <property type="entry name" value="Deoxyribonucleoside_kinase"/>
</dbReference>
<name>A0A814ZDP9_9BILA</name>
<dbReference type="GO" id="GO:0006120">
    <property type="term" value="P:mitochondrial electron transport, NADH to ubiquinone"/>
    <property type="evidence" value="ECO:0007669"/>
    <property type="project" value="TreeGrafter"/>
</dbReference>
<comment type="caution">
    <text evidence="1">The sequence shown here is derived from an EMBL/GenBank/DDBJ whole genome shotgun (WGS) entry which is preliminary data.</text>
</comment>
<dbReference type="SUPFAM" id="SSF52540">
    <property type="entry name" value="P-loop containing nucleoside triphosphate hydrolases"/>
    <property type="match status" value="1"/>
</dbReference>
<proteinExistence type="predicted"/>